<gene>
    <name evidence="2" type="ORF">P4S50_14065</name>
</gene>
<dbReference type="EMBL" id="CP120733">
    <property type="protein sequence ID" value="WFD09504.1"/>
    <property type="molecule type" value="Genomic_DNA"/>
</dbReference>
<feature type="transmembrane region" description="Helical" evidence="1">
    <location>
        <begin position="6"/>
        <end position="22"/>
    </location>
</feature>
<dbReference type="RefSeq" id="WP_277731433.1">
    <property type="nucleotide sequence ID" value="NZ_CP120733.1"/>
</dbReference>
<feature type="transmembrane region" description="Helical" evidence="1">
    <location>
        <begin position="75"/>
        <end position="95"/>
    </location>
</feature>
<name>A0ABY8E9F2_9FIRM</name>
<keyword evidence="3" id="KW-1185">Reference proteome</keyword>
<organism evidence="2 3">
    <name type="scientific">Tepidibacter hydrothermalis</name>
    <dbReference type="NCBI Taxonomy" id="3036126"/>
    <lineage>
        <taxon>Bacteria</taxon>
        <taxon>Bacillati</taxon>
        <taxon>Bacillota</taxon>
        <taxon>Clostridia</taxon>
        <taxon>Peptostreptococcales</taxon>
        <taxon>Peptostreptococcaceae</taxon>
        <taxon>Tepidibacter</taxon>
    </lineage>
</organism>
<keyword evidence="1" id="KW-0812">Transmembrane</keyword>
<dbReference type="Proteomes" id="UP001222800">
    <property type="component" value="Chromosome"/>
</dbReference>
<sequence length="104" mass="12182">MWGDIFLLVAGIYLIIGGIYKIRRCEVIDIEVNKFFYNFIVIKDKKKYCKLLGQSRCFSLICLLIICFIGCKLEIISVIYTFGLIFVIGKIYFFIRFMKVIGLK</sequence>
<protein>
    <recommendedName>
        <fullName evidence="4">DUF3784 domain-containing protein</fullName>
    </recommendedName>
</protein>
<reference evidence="2 3" key="1">
    <citation type="submission" date="2023-03" db="EMBL/GenBank/DDBJ databases">
        <title>Complete genome sequence of Tepidibacter sp. SWIR-1, isolated from a deep-sea hydrothermal vent.</title>
        <authorList>
            <person name="Li X."/>
        </authorList>
    </citation>
    <scope>NUCLEOTIDE SEQUENCE [LARGE SCALE GENOMIC DNA]</scope>
    <source>
        <strain evidence="2 3">SWIR-1</strain>
    </source>
</reference>
<evidence type="ECO:0000256" key="1">
    <source>
        <dbReference type="SAM" id="Phobius"/>
    </source>
</evidence>
<keyword evidence="1" id="KW-1133">Transmembrane helix</keyword>
<evidence type="ECO:0008006" key="4">
    <source>
        <dbReference type="Google" id="ProtNLM"/>
    </source>
</evidence>
<accession>A0ABY8E9F2</accession>
<feature type="transmembrane region" description="Helical" evidence="1">
    <location>
        <begin position="51"/>
        <end position="69"/>
    </location>
</feature>
<proteinExistence type="predicted"/>
<evidence type="ECO:0000313" key="2">
    <source>
        <dbReference type="EMBL" id="WFD09504.1"/>
    </source>
</evidence>
<keyword evidence="1" id="KW-0472">Membrane</keyword>
<evidence type="ECO:0000313" key="3">
    <source>
        <dbReference type="Proteomes" id="UP001222800"/>
    </source>
</evidence>